<protein>
    <submittedName>
        <fullName evidence="1">Uncharacterized protein</fullName>
    </submittedName>
</protein>
<dbReference type="AlphaFoldDB" id="A0A6C0K893"/>
<proteinExistence type="predicted"/>
<dbReference type="EMBL" id="MN740799">
    <property type="protein sequence ID" value="QHU12354.1"/>
    <property type="molecule type" value="Genomic_DNA"/>
</dbReference>
<reference evidence="1" key="1">
    <citation type="journal article" date="2020" name="Nature">
        <title>Giant virus diversity and host interactions through global metagenomics.</title>
        <authorList>
            <person name="Schulz F."/>
            <person name="Roux S."/>
            <person name="Paez-Espino D."/>
            <person name="Jungbluth S."/>
            <person name="Walsh D.A."/>
            <person name="Denef V.J."/>
            <person name="McMahon K.D."/>
            <person name="Konstantinidis K.T."/>
            <person name="Eloe-Fadrosh E.A."/>
            <person name="Kyrpides N.C."/>
            <person name="Woyke T."/>
        </authorList>
    </citation>
    <scope>NUCLEOTIDE SEQUENCE</scope>
    <source>
        <strain evidence="1">GVMAG-S-1101171-110</strain>
    </source>
</reference>
<sequence>MDMNWYFRRLKIEHSPIYNIVYRRMTTYLEIGTSFLETLWFSYASRILENAIEVYKLDEAVAMALREKFLKRGDYVVVLRE</sequence>
<accession>A0A6C0K893</accession>
<name>A0A6C0K893_9ZZZZ</name>
<organism evidence="1">
    <name type="scientific">viral metagenome</name>
    <dbReference type="NCBI Taxonomy" id="1070528"/>
    <lineage>
        <taxon>unclassified sequences</taxon>
        <taxon>metagenomes</taxon>
        <taxon>organismal metagenomes</taxon>
    </lineage>
</organism>
<evidence type="ECO:0000313" key="1">
    <source>
        <dbReference type="EMBL" id="QHU12354.1"/>
    </source>
</evidence>